<sequence length="377" mass="43760">MNFTTHFTENYNEYLDTRIADRYITHKMIAPLIKEYQEKYKVTLLGTSVLGNPIHSIEIGSGKRKILMWSQMHGNESTTTKAVFDLLKFIDSNKEFGTYINNNFTLCIIPMLNPDGALAYTRVNSNEVDLNRDAQNQSQPESRVLRAVFDAFQPDYCFNLHDQRTIFSAGKHKRSATVSFLTPAEDKERKVTPYRKKSMEIIVAMNKMLQQFIPKQVGRYDDGFNLNCVGDTFQSLGVPTILFESGHYHNDYMREETRKHIAFSLVTALVYMGDNEVTGGKYHDYFEIPSNEKLFYDIILRKFPISEKDKLVHKDVAVFFKETLINGKVEFMPTIEHVEEDLHYFGHKELDMSNIEINPIPVYELNSSYLTEFLKKI</sequence>
<dbReference type="PROSITE" id="PS52035">
    <property type="entry name" value="PEPTIDASE_M14"/>
    <property type="match status" value="1"/>
</dbReference>
<proteinExistence type="inferred from homology"/>
<comment type="caution">
    <text evidence="3">The sequence shown here is derived from an EMBL/GenBank/DDBJ whole genome shotgun (WGS) entry which is preliminary data.</text>
</comment>
<dbReference type="InterPro" id="IPR000834">
    <property type="entry name" value="Peptidase_M14"/>
</dbReference>
<accession>A0ABS9J266</accession>
<dbReference type="CDD" id="cd06239">
    <property type="entry name" value="M14-like"/>
    <property type="match status" value="1"/>
</dbReference>
<feature type="domain" description="Peptidase M14" evidence="2">
    <location>
        <begin position="10"/>
        <end position="323"/>
    </location>
</feature>
<dbReference type="Pfam" id="PF00246">
    <property type="entry name" value="Peptidase_M14"/>
    <property type="match status" value="1"/>
</dbReference>
<reference evidence="3 4" key="1">
    <citation type="submission" date="2021-01" db="EMBL/GenBank/DDBJ databases">
        <title>Genome sequencing of Joostella atrarenae M1-2 (= KCTC 23194).</title>
        <authorList>
            <person name="Zakaria M.R."/>
            <person name="Lam M.Q."/>
            <person name="Chong C.S."/>
        </authorList>
    </citation>
    <scope>NUCLEOTIDE SEQUENCE [LARGE SCALE GENOMIC DNA]</scope>
    <source>
        <strain evidence="3 4">M1-2</strain>
    </source>
</reference>
<protein>
    <submittedName>
        <fullName evidence="3">Peptidase M14</fullName>
    </submittedName>
</protein>
<name>A0ABS9J266_9FLAO</name>
<evidence type="ECO:0000313" key="4">
    <source>
        <dbReference type="Proteomes" id="UP000829517"/>
    </source>
</evidence>
<dbReference type="SUPFAM" id="SSF53187">
    <property type="entry name" value="Zn-dependent exopeptidases"/>
    <property type="match status" value="1"/>
</dbReference>
<organism evidence="3 4">
    <name type="scientific">Joostella atrarenae</name>
    <dbReference type="NCBI Taxonomy" id="679257"/>
    <lineage>
        <taxon>Bacteria</taxon>
        <taxon>Pseudomonadati</taxon>
        <taxon>Bacteroidota</taxon>
        <taxon>Flavobacteriia</taxon>
        <taxon>Flavobacteriales</taxon>
        <taxon>Flavobacteriaceae</taxon>
        <taxon>Joostella</taxon>
    </lineage>
</organism>
<dbReference type="Proteomes" id="UP000829517">
    <property type="component" value="Unassembled WGS sequence"/>
</dbReference>
<comment type="caution">
    <text evidence="1">Lacks conserved residue(s) required for the propagation of feature annotation.</text>
</comment>
<keyword evidence="4" id="KW-1185">Reference proteome</keyword>
<dbReference type="Gene3D" id="3.40.630.10">
    <property type="entry name" value="Zn peptidases"/>
    <property type="match status" value="1"/>
</dbReference>
<dbReference type="RefSeq" id="WP_236958423.1">
    <property type="nucleotide sequence ID" value="NZ_JAETXX010000002.1"/>
</dbReference>
<gene>
    <name evidence="3" type="ORF">JM658_06425</name>
</gene>
<evidence type="ECO:0000256" key="1">
    <source>
        <dbReference type="PROSITE-ProRule" id="PRU01379"/>
    </source>
</evidence>
<dbReference type="EMBL" id="JAETXX010000002">
    <property type="protein sequence ID" value="MCF8714464.1"/>
    <property type="molecule type" value="Genomic_DNA"/>
</dbReference>
<comment type="similarity">
    <text evidence="1">Belongs to the peptidase M14 family.</text>
</comment>
<evidence type="ECO:0000313" key="3">
    <source>
        <dbReference type="EMBL" id="MCF8714464.1"/>
    </source>
</evidence>
<evidence type="ECO:0000259" key="2">
    <source>
        <dbReference type="PROSITE" id="PS52035"/>
    </source>
</evidence>